<dbReference type="Proteomes" id="UP000327157">
    <property type="component" value="Unassembled WGS sequence"/>
</dbReference>
<dbReference type="AlphaFoldDB" id="A0A5N5FMN0"/>
<dbReference type="PANTHER" id="PTHR42648">
    <property type="entry name" value="TRANSPOSASE, PUTATIVE-RELATED"/>
    <property type="match status" value="1"/>
</dbReference>
<comment type="caution">
    <text evidence="4">The sequence shown here is derived from an EMBL/GenBank/DDBJ whole genome shotgun (WGS) entry which is preliminary data.</text>
</comment>
<evidence type="ECO:0000313" key="5">
    <source>
        <dbReference type="Proteomes" id="UP000327157"/>
    </source>
</evidence>
<dbReference type="Gene3D" id="3.30.420.10">
    <property type="entry name" value="Ribonuclease H-like superfamily/Ribonuclease H"/>
    <property type="match status" value="1"/>
</dbReference>
<dbReference type="InterPro" id="IPR057670">
    <property type="entry name" value="SH3_retrovirus"/>
</dbReference>
<dbReference type="GO" id="GO:0003676">
    <property type="term" value="F:nucleic acid binding"/>
    <property type="evidence" value="ECO:0007669"/>
    <property type="project" value="InterPro"/>
</dbReference>
<reference evidence="4 5" key="2">
    <citation type="submission" date="2019-11" db="EMBL/GenBank/DDBJ databases">
        <title>A de novo genome assembly of a pear dwarfing rootstock.</title>
        <authorList>
            <person name="Wang F."/>
            <person name="Wang J."/>
            <person name="Li S."/>
            <person name="Zhang Y."/>
            <person name="Fang M."/>
            <person name="Ma L."/>
            <person name="Zhao Y."/>
            <person name="Jiang S."/>
        </authorList>
    </citation>
    <scope>NUCLEOTIDE SEQUENCE [LARGE SCALE GENOMIC DNA]</scope>
    <source>
        <strain evidence="4">S2</strain>
        <tissue evidence="4">Leaf</tissue>
    </source>
</reference>
<feature type="transmembrane region" description="Helical" evidence="2">
    <location>
        <begin position="254"/>
        <end position="276"/>
    </location>
</feature>
<proteinExistence type="predicted"/>
<dbReference type="Pfam" id="PF25597">
    <property type="entry name" value="SH3_retrovirus"/>
    <property type="match status" value="1"/>
</dbReference>
<reference evidence="4 5" key="1">
    <citation type="submission" date="2019-09" db="EMBL/GenBank/DDBJ databases">
        <authorList>
            <person name="Ou C."/>
        </authorList>
    </citation>
    <scope>NUCLEOTIDE SEQUENCE [LARGE SCALE GENOMIC DNA]</scope>
    <source>
        <strain evidence="4">S2</strain>
        <tissue evidence="4">Leaf</tissue>
    </source>
</reference>
<protein>
    <recommendedName>
        <fullName evidence="3">Retroviral polymerase SH3-like domain-containing protein</fullName>
    </recommendedName>
</protein>
<dbReference type="PANTHER" id="PTHR42648:SF22">
    <property type="entry name" value="REVERSE TRANSCRIPTASE TY1_COPIA-TYPE DOMAIN-CONTAINING PROTEIN"/>
    <property type="match status" value="1"/>
</dbReference>
<keyword evidence="2" id="KW-0812">Transmembrane</keyword>
<evidence type="ECO:0000259" key="3">
    <source>
        <dbReference type="Pfam" id="PF25597"/>
    </source>
</evidence>
<dbReference type="Gene3D" id="3.50.30.30">
    <property type="match status" value="1"/>
</dbReference>
<dbReference type="InterPro" id="IPR012337">
    <property type="entry name" value="RNaseH-like_sf"/>
</dbReference>
<gene>
    <name evidence="4" type="ORF">D8674_037554</name>
</gene>
<dbReference type="CDD" id="cd02120">
    <property type="entry name" value="PA_subtilisin_like"/>
    <property type="match status" value="1"/>
</dbReference>
<organism evidence="4 5">
    <name type="scientific">Pyrus ussuriensis x Pyrus communis</name>
    <dbReference type="NCBI Taxonomy" id="2448454"/>
    <lineage>
        <taxon>Eukaryota</taxon>
        <taxon>Viridiplantae</taxon>
        <taxon>Streptophyta</taxon>
        <taxon>Embryophyta</taxon>
        <taxon>Tracheophyta</taxon>
        <taxon>Spermatophyta</taxon>
        <taxon>Magnoliopsida</taxon>
        <taxon>eudicotyledons</taxon>
        <taxon>Gunneridae</taxon>
        <taxon>Pentapetalae</taxon>
        <taxon>rosids</taxon>
        <taxon>fabids</taxon>
        <taxon>Rosales</taxon>
        <taxon>Rosaceae</taxon>
        <taxon>Amygdaloideae</taxon>
        <taxon>Maleae</taxon>
        <taxon>Pyrus</taxon>
    </lineage>
</organism>
<feature type="transmembrane region" description="Helical" evidence="2">
    <location>
        <begin position="296"/>
        <end position="316"/>
    </location>
</feature>
<dbReference type="InterPro" id="IPR039537">
    <property type="entry name" value="Retrotran_Ty1/copia-like"/>
</dbReference>
<evidence type="ECO:0000313" key="4">
    <source>
        <dbReference type="EMBL" id="KAB2604263.1"/>
    </source>
</evidence>
<dbReference type="EMBL" id="SMOL01000633">
    <property type="protein sequence ID" value="KAB2604263.1"/>
    <property type="molecule type" value="Genomic_DNA"/>
</dbReference>
<keyword evidence="2" id="KW-1133">Transmembrane helix</keyword>
<keyword evidence="2" id="KW-0472">Membrane</keyword>
<feature type="domain" description="Retroviral polymerase SH3-like" evidence="3">
    <location>
        <begin position="312"/>
        <end position="372"/>
    </location>
</feature>
<keyword evidence="5" id="KW-1185">Reference proteome</keyword>
<evidence type="ECO:0000256" key="1">
    <source>
        <dbReference type="SAM" id="MobiDB-lite"/>
    </source>
</evidence>
<dbReference type="SUPFAM" id="SSF53098">
    <property type="entry name" value="Ribonuclease H-like"/>
    <property type="match status" value="1"/>
</dbReference>
<sequence>MSVLEFKLVYSTCSPVSDWVRLVLQEDCPEAHCPDCQQGCLDNDSVKGKIVVCDDETGDIEARRAGALDSVLLNSYGKYNDLFRAPILPATILMKEDYEVSIGFLRCCAEIGQAVYLGIAARCLPAAVNFFSAAQYLAVVVRVVLHNLVSIRTLYTSVPCIIFRIVPHGNIALLLQSVCYPCARLQPSREWLLQFCRGWMIKTQYSIDIKVLRSDNGGEYINSELSRFLQDRGIIHKLYVCILRNRMGLLRERIVISWKLLVPCLLVPITYVVYVINLMPFRVVKFRIPLEVLTEHVLVVSTNTLTPCVFGCVAYIHIHKIHCSKLDPCALWCVFVEFASQQKGYKCYHLETRHMYTTIDVTFFESEYFYSSIPSPSDHQGENTSGDQVDLGWLEVLEDVICSSGGACVDYKDENGTLVSRQETAENDMGLQLLHAETSADFRQGPTEEAITVQQPIVEPRTLGEEVQSAEPTSPSLSR</sequence>
<dbReference type="OrthoDB" id="1933590at2759"/>
<feature type="compositionally biased region" description="Polar residues" evidence="1">
    <location>
        <begin position="470"/>
        <end position="479"/>
    </location>
</feature>
<accession>A0A5N5FMN0</accession>
<dbReference type="InterPro" id="IPR036397">
    <property type="entry name" value="RNaseH_sf"/>
</dbReference>
<evidence type="ECO:0000256" key="2">
    <source>
        <dbReference type="SAM" id="Phobius"/>
    </source>
</evidence>
<feature type="region of interest" description="Disordered" evidence="1">
    <location>
        <begin position="456"/>
        <end position="479"/>
    </location>
</feature>
<name>A0A5N5FMN0_9ROSA</name>